<dbReference type="PANTHER" id="PTHR47219">
    <property type="entry name" value="RAB GTPASE-ACTIVATING PROTEIN 1-LIKE"/>
    <property type="match status" value="1"/>
</dbReference>
<dbReference type="FunFam" id="1.10.8.270:FF:000010">
    <property type="entry name" value="Putative USP6 N-terminal-like protein"/>
    <property type="match status" value="1"/>
</dbReference>
<dbReference type="PROSITE" id="PS50086">
    <property type="entry name" value="TBC_RABGAP"/>
    <property type="match status" value="1"/>
</dbReference>
<dbReference type="FunCoup" id="A0A671U7X5">
    <property type="interactions" value="63"/>
</dbReference>
<dbReference type="GO" id="GO:0031410">
    <property type="term" value="C:cytoplasmic vesicle"/>
    <property type="evidence" value="ECO:0007669"/>
    <property type="project" value="UniProtKB-SubCell"/>
</dbReference>
<dbReference type="InterPro" id="IPR035969">
    <property type="entry name" value="Rab-GAP_TBC_sf"/>
</dbReference>
<keyword evidence="5" id="KW-0007">Acetylation</keyword>
<dbReference type="InterPro" id="IPR050302">
    <property type="entry name" value="Rab_GAP_TBC_domain"/>
</dbReference>
<reference evidence="14" key="3">
    <citation type="submission" date="2025-09" db="UniProtKB">
        <authorList>
            <consortium name="Ensembl"/>
        </authorList>
    </citation>
    <scope>IDENTIFICATION</scope>
</reference>
<organism evidence="14 15">
    <name type="scientific">Sparus aurata</name>
    <name type="common">Gilthead sea bream</name>
    <dbReference type="NCBI Taxonomy" id="8175"/>
    <lineage>
        <taxon>Eukaryota</taxon>
        <taxon>Metazoa</taxon>
        <taxon>Chordata</taxon>
        <taxon>Craniata</taxon>
        <taxon>Vertebrata</taxon>
        <taxon>Euteleostomi</taxon>
        <taxon>Actinopterygii</taxon>
        <taxon>Neopterygii</taxon>
        <taxon>Teleostei</taxon>
        <taxon>Neoteleostei</taxon>
        <taxon>Acanthomorphata</taxon>
        <taxon>Eupercaria</taxon>
        <taxon>Spariformes</taxon>
        <taxon>Sparidae</taxon>
        <taxon>Sparus</taxon>
    </lineage>
</organism>
<dbReference type="GeneTree" id="ENSGT00940000161238"/>
<evidence type="ECO:0000256" key="7">
    <source>
        <dbReference type="ARBA" id="ARBA00023329"/>
    </source>
</evidence>
<dbReference type="FunFam" id="1.10.10.750:FF:000001">
    <property type="entry name" value="TBC1 domain family member 10A"/>
    <property type="match status" value="1"/>
</dbReference>
<evidence type="ECO:0000256" key="11">
    <source>
        <dbReference type="SAM" id="Coils"/>
    </source>
</evidence>
<evidence type="ECO:0000313" key="15">
    <source>
        <dbReference type="Proteomes" id="UP000472265"/>
    </source>
</evidence>
<dbReference type="GO" id="GO:0005794">
    <property type="term" value="C:Golgi apparatus"/>
    <property type="evidence" value="ECO:0007669"/>
    <property type="project" value="UniProtKB-SubCell"/>
</dbReference>
<dbReference type="SMART" id="SM00164">
    <property type="entry name" value="TBC"/>
    <property type="match status" value="1"/>
</dbReference>
<dbReference type="Gene3D" id="1.10.472.80">
    <property type="entry name" value="Ypt/Rab-GAP domain of gyp1p, domain 3"/>
    <property type="match status" value="1"/>
</dbReference>
<evidence type="ECO:0000256" key="2">
    <source>
        <dbReference type="ARBA" id="ARBA00004555"/>
    </source>
</evidence>
<feature type="domain" description="Rab-GAP TBC" evidence="13">
    <location>
        <begin position="137"/>
        <end position="329"/>
    </location>
</feature>
<name>A0A671U7X5_SPAAU</name>
<dbReference type="Gene3D" id="1.10.8.270">
    <property type="entry name" value="putative rabgap domain of human tbc1 domain family member 14 like domains"/>
    <property type="match status" value="1"/>
</dbReference>
<keyword evidence="4" id="KW-0597">Phosphoprotein</keyword>
<evidence type="ECO:0000259" key="13">
    <source>
        <dbReference type="PROSITE" id="PS50086"/>
    </source>
</evidence>
<reference evidence="14" key="2">
    <citation type="submission" date="2025-08" db="UniProtKB">
        <authorList>
            <consortium name="Ensembl"/>
        </authorList>
    </citation>
    <scope>IDENTIFICATION</scope>
</reference>
<feature type="compositionally biased region" description="Polar residues" evidence="12">
    <location>
        <begin position="551"/>
        <end position="565"/>
    </location>
</feature>
<protein>
    <recommendedName>
        <fullName evidence="10">USP6 N-terminal-like protein</fullName>
    </recommendedName>
</protein>
<comment type="subcellular location">
    <subcellularLocation>
        <location evidence="1">Cytoplasmic vesicle</location>
    </subcellularLocation>
    <subcellularLocation>
        <location evidence="2">Golgi apparatus</location>
    </subcellularLocation>
</comment>
<dbReference type="InParanoid" id="A0A671U7X5"/>
<evidence type="ECO:0000256" key="4">
    <source>
        <dbReference type="ARBA" id="ARBA00022553"/>
    </source>
</evidence>
<keyword evidence="11" id="KW-0175">Coiled coil</keyword>
<feature type="coiled-coil region" evidence="11">
    <location>
        <begin position="150"/>
        <end position="184"/>
    </location>
</feature>
<dbReference type="AlphaFoldDB" id="A0A671U7X5"/>
<dbReference type="GO" id="GO:0005096">
    <property type="term" value="F:GTPase activator activity"/>
    <property type="evidence" value="ECO:0007669"/>
    <property type="project" value="UniProtKB-KW"/>
</dbReference>
<keyword evidence="7" id="KW-0968">Cytoplasmic vesicle</keyword>
<feature type="region of interest" description="Disordered" evidence="12">
    <location>
        <begin position="586"/>
        <end position="609"/>
    </location>
</feature>
<dbReference type="OMA" id="MRESITQ"/>
<feature type="region of interest" description="Disordered" evidence="12">
    <location>
        <begin position="390"/>
        <end position="565"/>
    </location>
</feature>
<evidence type="ECO:0000256" key="8">
    <source>
        <dbReference type="ARBA" id="ARBA00059926"/>
    </source>
</evidence>
<evidence type="ECO:0000256" key="6">
    <source>
        <dbReference type="ARBA" id="ARBA00023034"/>
    </source>
</evidence>
<reference evidence="14" key="1">
    <citation type="submission" date="2021-04" db="EMBL/GenBank/DDBJ databases">
        <authorList>
            <consortium name="Wellcome Sanger Institute Data Sharing"/>
        </authorList>
    </citation>
    <scope>NUCLEOTIDE SEQUENCE [LARGE SCALE GENOMIC DNA]</scope>
</reference>
<dbReference type="PANTHER" id="PTHR47219:SF25">
    <property type="entry name" value="RAB-GAP TBC DOMAIN-CONTAINING PROTEIN"/>
    <property type="match status" value="1"/>
</dbReference>
<dbReference type="FunFam" id="1.10.472.80:FF:000019">
    <property type="entry name" value="USP6 N-terminal like"/>
    <property type="match status" value="1"/>
</dbReference>
<dbReference type="Gene3D" id="1.10.10.750">
    <property type="entry name" value="Ypt/Rab-GAP domain of gyp1p, domain 1"/>
    <property type="match status" value="1"/>
</dbReference>
<evidence type="ECO:0000256" key="1">
    <source>
        <dbReference type="ARBA" id="ARBA00004541"/>
    </source>
</evidence>
<gene>
    <name evidence="14" type="primary">LOC115580515</name>
</gene>
<dbReference type="Pfam" id="PF00566">
    <property type="entry name" value="RabGAP-TBC"/>
    <property type="match status" value="1"/>
</dbReference>
<keyword evidence="15" id="KW-1185">Reference proteome</keyword>
<sequence length="609" mass="69259">MKKDIETLIAEERADIILKYATGRQGGVEIDPWEDADYSLYKVIDRFGFMQYVFSFPSLVCVLPVADVVRLCQFLSLMVCFLYPFVFSSEDELPAPTAHEEKRKQLEIERAEKWLKMVKKWDKYKNSDRMVKRVYKGIPLQLKGRAWALMLDVEKSKKENEGKYEKMKEQARRYSSEIKQIDLDINRTFRNHIMFMDRFGVKQQSLFHVLSAYSVYNTEVSYCQGMSQIAALLLMYMNEEDAFWALSQLLTNQKHGMHGFFVPGFPKLQRFQAHHDQIISKLIPKLKKHLDREQMSAGIYSTKWFLQCFIDRTPFTLTLRLWDIFILEGDRLLTAMSYTILKIHKKRMLKMSLEELREFLQERISQTFFYSDDVIIEQLQASMTELRKMKLDLPPPGKPEELPRKPLGQELPLSPSRGKPSSASGFPRAGLSLHIISHQPDSISPDQSPSKDPRDLDTVDDEEAPLPSPDPVIIHSQAPLTPDGSPLMGPPPYQPPAGEAADRSSPPEDGTELEDADLVSTDDSYVTTRSAVITDQSPCKVPRTVSAPAAQATSPVSGLAQSESLSAAERAEDRYLVQLLEQASALTTSRNQNQDLSEASEETQATDTS</sequence>
<accession>A0A671U7X5</accession>
<dbReference type="InterPro" id="IPR000195">
    <property type="entry name" value="Rab-GAP-TBC_dom"/>
</dbReference>
<dbReference type="Proteomes" id="UP000472265">
    <property type="component" value="Chromosome 4"/>
</dbReference>
<evidence type="ECO:0000256" key="3">
    <source>
        <dbReference type="ARBA" id="ARBA00022468"/>
    </source>
</evidence>
<comment type="function">
    <text evidence="8">Acts as a GTPase-activating protein for RAB5A and RAB43. Involved in receptor trafficking. In complex with EPS8 inhibits internalization of EGFR. Involved in retrograde transport from the endocytic pathway to the Golgi apparatus. Involved in the transport of Shiga toxin from early and recycling endosomes to the trans-Golgi network. Required for structural integrity of the Golgi complex.</text>
</comment>
<proteinExistence type="predicted"/>
<evidence type="ECO:0000256" key="5">
    <source>
        <dbReference type="ARBA" id="ARBA00022990"/>
    </source>
</evidence>
<keyword evidence="3" id="KW-0343">GTPase activation</keyword>
<dbReference type="GO" id="GO:0031267">
    <property type="term" value="F:small GTPase binding"/>
    <property type="evidence" value="ECO:0007669"/>
    <property type="project" value="TreeGrafter"/>
</dbReference>
<evidence type="ECO:0000256" key="10">
    <source>
        <dbReference type="ARBA" id="ARBA00070172"/>
    </source>
</evidence>
<feature type="compositionally biased region" description="Polar residues" evidence="12">
    <location>
        <begin position="521"/>
        <end position="537"/>
    </location>
</feature>
<evidence type="ECO:0000256" key="9">
    <source>
        <dbReference type="ARBA" id="ARBA00064037"/>
    </source>
</evidence>
<keyword evidence="6" id="KW-0333">Golgi apparatus</keyword>
<comment type="subunit">
    <text evidence="9">Interacts with EPS8.</text>
</comment>
<dbReference type="Ensembl" id="ENSSAUT00010009520.1">
    <property type="protein sequence ID" value="ENSSAUP00010008909.1"/>
    <property type="gene ID" value="ENSSAUG00010004426.1"/>
</dbReference>
<evidence type="ECO:0000313" key="14">
    <source>
        <dbReference type="Ensembl" id="ENSSAUP00010008909.1"/>
    </source>
</evidence>
<dbReference type="SUPFAM" id="SSF47923">
    <property type="entry name" value="Ypt/Rab-GAP domain of gyp1p"/>
    <property type="match status" value="2"/>
</dbReference>
<evidence type="ECO:0000256" key="12">
    <source>
        <dbReference type="SAM" id="MobiDB-lite"/>
    </source>
</evidence>